<sequence>MESRNNPLVDAVSSSVSSDLESSEMPRDPESIQTEPNHKHVPNADDKSDLTQWDTPLVKPKMPEEIAILIEKLLKEEVPDKEQPSIVGSKRQGTNKDTQATVPAKVARTEVPDKEQTSTVGSKRQRPNQDTQATFPAEVPHTELADEKNIVTWLIDL</sequence>
<feature type="compositionally biased region" description="Polar residues" evidence="1">
    <location>
        <begin position="117"/>
        <end position="134"/>
    </location>
</feature>
<feature type="region of interest" description="Disordered" evidence="1">
    <location>
        <begin position="1"/>
        <end position="58"/>
    </location>
</feature>
<evidence type="ECO:0000313" key="2">
    <source>
        <dbReference type="EMBL" id="KAJ7370512.1"/>
    </source>
</evidence>
<reference evidence="2" key="1">
    <citation type="submission" date="2023-01" db="EMBL/GenBank/DDBJ databases">
        <title>Genome assembly of the deep-sea coral Lophelia pertusa.</title>
        <authorList>
            <person name="Herrera S."/>
            <person name="Cordes E."/>
        </authorList>
    </citation>
    <scope>NUCLEOTIDE SEQUENCE</scope>
    <source>
        <strain evidence="2">USNM1676648</strain>
        <tissue evidence="2">Polyp</tissue>
    </source>
</reference>
<feature type="compositionally biased region" description="Low complexity" evidence="1">
    <location>
        <begin position="8"/>
        <end position="20"/>
    </location>
</feature>
<proteinExistence type="predicted"/>
<feature type="compositionally biased region" description="Polar residues" evidence="1">
    <location>
        <begin position="91"/>
        <end position="101"/>
    </location>
</feature>
<evidence type="ECO:0000313" key="3">
    <source>
        <dbReference type="Proteomes" id="UP001163046"/>
    </source>
</evidence>
<dbReference type="Proteomes" id="UP001163046">
    <property type="component" value="Unassembled WGS sequence"/>
</dbReference>
<dbReference type="EMBL" id="MU826863">
    <property type="protein sequence ID" value="KAJ7370512.1"/>
    <property type="molecule type" value="Genomic_DNA"/>
</dbReference>
<accession>A0A9X0CNR8</accession>
<comment type="caution">
    <text evidence="2">The sequence shown here is derived from an EMBL/GenBank/DDBJ whole genome shotgun (WGS) entry which is preliminary data.</text>
</comment>
<dbReference type="AlphaFoldDB" id="A0A9X0CNR8"/>
<feature type="compositionally biased region" description="Basic and acidic residues" evidence="1">
    <location>
        <begin position="24"/>
        <end position="49"/>
    </location>
</feature>
<name>A0A9X0CNR8_9CNID</name>
<gene>
    <name evidence="2" type="ORF">OS493_031794</name>
</gene>
<feature type="region of interest" description="Disordered" evidence="1">
    <location>
        <begin position="78"/>
        <end position="137"/>
    </location>
</feature>
<feature type="compositionally biased region" description="Basic and acidic residues" evidence="1">
    <location>
        <begin position="107"/>
        <end position="116"/>
    </location>
</feature>
<evidence type="ECO:0000256" key="1">
    <source>
        <dbReference type="SAM" id="MobiDB-lite"/>
    </source>
</evidence>
<protein>
    <submittedName>
        <fullName evidence="2">Uncharacterized protein</fullName>
    </submittedName>
</protein>
<organism evidence="2 3">
    <name type="scientific">Desmophyllum pertusum</name>
    <dbReference type="NCBI Taxonomy" id="174260"/>
    <lineage>
        <taxon>Eukaryota</taxon>
        <taxon>Metazoa</taxon>
        <taxon>Cnidaria</taxon>
        <taxon>Anthozoa</taxon>
        <taxon>Hexacorallia</taxon>
        <taxon>Scleractinia</taxon>
        <taxon>Caryophylliina</taxon>
        <taxon>Caryophylliidae</taxon>
        <taxon>Desmophyllum</taxon>
    </lineage>
</organism>
<keyword evidence="3" id="KW-1185">Reference proteome</keyword>